<keyword evidence="1" id="KW-0433">Leucine-rich repeat</keyword>
<dbReference type="RefSeq" id="WP_109615501.1">
    <property type="nucleotide sequence ID" value="NZ_QGDO01000001.1"/>
</dbReference>
<reference evidence="5 6" key="1">
    <citation type="submission" date="2018-03" db="EMBL/GenBank/DDBJ databases">
        <title>Genomic Encyclopedia of Archaeal and Bacterial Type Strains, Phase II (KMG-II): from individual species to whole genera.</title>
        <authorList>
            <person name="Goeker M."/>
        </authorList>
    </citation>
    <scope>NUCLEOTIDE SEQUENCE [LARGE SCALE GENOMIC DNA]</scope>
    <source>
        <strain evidence="5 6">DSM 28229</strain>
    </source>
</reference>
<name>A0A316A2P1_SEDFL</name>
<dbReference type="OrthoDB" id="905070at2"/>
<dbReference type="InterPro" id="IPR036179">
    <property type="entry name" value="Ig-like_dom_sf"/>
</dbReference>
<dbReference type="PROSITE" id="PS51450">
    <property type="entry name" value="LRR"/>
    <property type="match status" value="3"/>
</dbReference>
<accession>A0A316A2P1</accession>
<dbReference type="Pfam" id="PF18962">
    <property type="entry name" value="Por_Secre_tail"/>
    <property type="match status" value="1"/>
</dbReference>
<dbReference type="PANTHER" id="PTHR44103:SF1">
    <property type="entry name" value="PROPROTEIN CONVERTASE P"/>
    <property type="match status" value="1"/>
</dbReference>
<dbReference type="SUPFAM" id="SSF52058">
    <property type="entry name" value="L domain-like"/>
    <property type="match status" value="1"/>
</dbReference>
<dbReference type="InterPro" id="IPR013517">
    <property type="entry name" value="FG-GAP"/>
</dbReference>
<dbReference type="InterPro" id="IPR003599">
    <property type="entry name" value="Ig_sub"/>
</dbReference>
<dbReference type="InterPro" id="IPR013783">
    <property type="entry name" value="Ig-like_fold"/>
</dbReference>
<dbReference type="SUPFAM" id="SSF48726">
    <property type="entry name" value="Immunoglobulin"/>
    <property type="match status" value="2"/>
</dbReference>
<feature type="domain" description="Immunoglobulin" evidence="4">
    <location>
        <begin position="4063"/>
        <end position="4139"/>
    </location>
</feature>
<organism evidence="5 6">
    <name type="scientific">Sediminitomix flava</name>
    <dbReference type="NCBI Taxonomy" id="379075"/>
    <lineage>
        <taxon>Bacteria</taxon>
        <taxon>Pseudomonadati</taxon>
        <taxon>Bacteroidota</taxon>
        <taxon>Cytophagia</taxon>
        <taxon>Cytophagales</taxon>
        <taxon>Flammeovirgaceae</taxon>
        <taxon>Sediminitomix</taxon>
    </lineage>
</organism>
<feature type="domain" description="Immunoglobulin" evidence="4">
    <location>
        <begin position="4409"/>
        <end position="4487"/>
    </location>
</feature>
<proteinExistence type="predicted"/>
<dbReference type="Pfam" id="PF00560">
    <property type="entry name" value="LRR_1"/>
    <property type="match status" value="2"/>
</dbReference>
<dbReference type="Pfam" id="PF13517">
    <property type="entry name" value="FG-GAP_3"/>
    <property type="match status" value="4"/>
</dbReference>
<protein>
    <submittedName>
        <fullName evidence="5">Putative secreted protein (Por secretion system target)</fullName>
    </submittedName>
</protein>
<evidence type="ECO:0000256" key="1">
    <source>
        <dbReference type="ARBA" id="ARBA00022614"/>
    </source>
</evidence>
<dbReference type="NCBIfam" id="TIGR04183">
    <property type="entry name" value="Por_Secre_tail"/>
    <property type="match status" value="1"/>
</dbReference>
<dbReference type="InterPro" id="IPR032812">
    <property type="entry name" value="SbsA_Ig"/>
</dbReference>
<evidence type="ECO:0000313" key="5">
    <source>
        <dbReference type="EMBL" id="PWJ43977.1"/>
    </source>
</evidence>
<dbReference type="SMART" id="SM00409">
    <property type="entry name" value="IG"/>
    <property type="match status" value="2"/>
</dbReference>
<comment type="caution">
    <text evidence="5">The sequence shown here is derived from an EMBL/GenBank/DDBJ whole genome shotgun (WGS) entry which is preliminary data.</text>
</comment>
<dbReference type="Gene3D" id="2.60.40.10">
    <property type="entry name" value="Immunoglobulins"/>
    <property type="match status" value="2"/>
</dbReference>
<dbReference type="Gene3D" id="2.130.10.130">
    <property type="entry name" value="Integrin alpha, N-terminal"/>
    <property type="match status" value="1"/>
</dbReference>
<dbReference type="SUPFAM" id="SSF69318">
    <property type="entry name" value="Integrin alpha N-terminal domain"/>
    <property type="match status" value="3"/>
</dbReference>
<dbReference type="Pfam" id="PF13205">
    <property type="entry name" value="Big_5"/>
    <property type="match status" value="1"/>
</dbReference>
<dbReference type="Pfam" id="PF13855">
    <property type="entry name" value="LRR_8"/>
    <property type="match status" value="1"/>
</dbReference>
<dbReference type="SMART" id="SM00369">
    <property type="entry name" value="LRR_TYP"/>
    <property type="match status" value="4"/>
</dbReference>
<dbReference type="InterPro" id="IPR028994">
    <property type="entry name" value="Integrin_alpha_N"/>
</dbReference>
<evidence type="ECO:0000313" key="6">
    <source>
        <dbReference type="Proteomes" id="UP000245535"/>
    </source>
</evidence>
<dbReference type="EMBL" id="QGDO01000001">
    <property type="protein sequence ID" value="PWJ43977.1"/>
    <property type="molecule type" value="Genomic_DNA"/>
</dbReference>
<keyword evidence="2" id="KW-0732">Signal</keyword>
<dbReference type="InterPro" id="IPR026444">
    <property type="entry name" value="Secre_tail"/>
</dbReference>
<dbReference type="InterPro" id="IPR001611">
    <property type="entry name" value="Leu-rich_rpt"/>
</dbReference>
<dbReference type="InterPro" id="IPR003591">
    <property type="entry name" value="Leu-rich_rpt_typical-subtyp"/>
</dbReference>
<evidence type="ECO:0000256" key="3">
    <source>
        <dbReference type="ARBA" id="ARBA00022737"/>
    </source>
</evidence>
<dbReference type="InterPro" id="IPR032675">
    <property type="entry name" value="LRR_dom_sf"/>
</dbReference>
<dbReference type="PANTHER" id="PTHR44103">
    <property type="entry name" value="PROPROTEIN CONVERTASE P"/>
    <property type="match status" value="1"/>
</dbReference>
<keyword evidence="6" id="KW-1185">Reference proteome</keyword>
<keyword evidence="3" id="KW-0677">Repeat</keyword>
<dbReference type="SMART" id="SM00364">
    <property type="entry name" value="LRR_BAC"/>
    <property type="match status" value="6"/>
</dbReference>
<gene>
    <name evidence="5" type="ORF">BC781_101327</name>
</gene>
<dbReference type="Proteomes" id="UP000245535">
    <property type="component" value="Unassembled WGS sequence"/>
</dbReference>
<dbReference type="Gene3D" id="3.80.10.10">
    <property type="entry name" value="Ribonuclease Inhibitor"/>
    <property type="match status" value="2"/>
</dbReference>
<sequence>MIIINRLIALKPLSLIFFIISTTVAAIAQPESKNITVLVEPNSSFEVYPTLFPYNGGDHENLTEIYIEAVSVTGGTLYVQGEGDSEINSGESIFISNGLFDYGGFENPLRLDAGIEGGQYVYNFSITDGTGTSNIHQLTFYVVEQLKTFNPYQNQDGVAYDQDIVVEFGDGIDQAFVSTSSVFVHGSYSGKIDGSISFAGNTMTFDPDVNFLPGEKISVTLTDQITLLSGELTPYYYEFTVGNDGVLSMSLIDDGAFSFSPIETINDIKLVDFNRDGLLDLALALSSENNKVFLNNGDGGFSNSAIEIESSSNKTFAFEFADLDGDGYLDVVSVNDDGYVEVYFNNGDGTVSLTPVQLGVDNGGYFDLAIGDLNRDGYLDIYALSSLNGDQAWLNNGDQSFSNLLVKYNSIDFPDPVYSLDVIISPLVNGEVNIVTTLSGGLLTATYQGGEFNQSSFLFETDYTLLLEGDFDLDKGLEFIALEDDLEGGMDLVLFQNDEIQSGVFKSTTTYVEDHVFFDLHGNDWNPLYIFVNASEDTYVFNNDFSTNNSITNLPSNMSFVDYGDVNGDGDLDFIFSDGSQVYIYLHDKPMVIDEPQYTYYRINESIYTFSSDDIYYPDQSGDEGELHTSVEILYTEVDNSGTLFLDNDLDGTFSAGDFEFVDGTDYEVAIADIDAGKLRYIFASGGIDYFEFGISDDGGLNYDFSYGLDIEYAPDLTFIGISDDTGVDPTGRTTISKDELNNGISFEFSDDINGTASFSEIIGFDGVQITGSISGLLKWNYESSNFGEYQINAFQNKVYLEFWNVDFIEGETVTISLNPNLYGANNSFFYGPAASWTFVVTNSQGSDDFSLALDEDYSDVTKNFSLYTSTLVDPYNQAYFFAFDENEGKFNTVYYDTESFGFAYWALGDKTYPNVIDLISIADSKFITIENDGVDSYVVYYNMVEGFGKELEFNTIAGASSIITSDVNSDGFLDLIIGSSTSNAVVHYGVGGSYREPIFDETPTAFGETATIKFDTYDLDGDLDLDLVEITSSKVKVWINDGVGGFSKTEYDISGVNLVDFVISDFTNDGFVDLILLDGNAVGDTKLMLGYGGDSFSEEVTINTASATSIRAIDLNNDSYLDFITASSGNTAQVFINNTVDGFEAQSIDLGSESPIAIYPYEINIKNGVDFFVNTSEGVQTFIYNEAPELYTPSFNQNSFYISPNNTNSLSTIYYEDDDVQRGDAERLVKVVEYTGDSKLQKFVTSSYQDVLVNETFTFSDLASGIIQVEAGLEGSDTIYIELFDGYSWSETGYFLVDIINELNIDSTTPRQNGLALYSNPVEFLASEYLDIGEGFLPGSEVFGSYGRRFEIGVEVSSSEPKYTFINPYSERYIAGEKVSHIFTGDVQTIEGSQNLSSSYQLQFIQKPLSGKNFELTEATSELPISGVNDVRLVMHWLNDRPDLFVMTSAGLDVYSQFNANDPSDYQSIGTSGYVASGTSQIFDINDLDNDWESDLVEVTDSELKIWWGVDLGEYEATPTNFTHSGIEELELADINNDGFLDIIYSTSSELKVLINDGSKFIEPDEHSYPLSSIIDHAIGDMNNDGHLDIYIATSGDDKVYLNGGDGTFTEFATVAISNDQSIVLEDFDADRNLDVLVVTGASNDNVIYLNQGDGSFNSTPILFESSTSYDDIDVGDLNGDGHLDVVTTSLTDGTKQFINDGFASFTQSTIGTDLFGTKVILGDLEFDYDLDLYVVTSTGITIYTNNTPPTAQNITRQVENTGGTEIVFFNPDDFGYQDANLDSFTELKIVSVPTLGSLIFNLEGDETVTDGYIFQYWELEDGLLRFEIPSGSTDKFTFQVSDGKTFSTETYQAVVTSTNAATIQNFYTDNAFTNDSTALYYDLSDTGTIYYAAFDSRIDMTDHSLISAGTGALDFGSYAITEAGEALSDTVLFDIGFSEGDSIYYYIYLDDGENSAIHESLLYLDIPPTPVLELDGISSPTNQSTLFVDVEFEKRVDDFTSADIEISPKAVINNITGGGRSYTLEIDVLNTTSTGDSIWLFVKDNSISYTTTRTYLGIDLPEGFEEEIIFEGGEPPIIPEGEGQEGGEEGFQLQEIEEKETYSFNFKSDTLHFYFDGIIETPSLITEDTTYIDGELLNISFKFNENVTVDWDGDLPYLWALLDVPSEKYIKVEYASGSGTDSLVFQYEIEVGDEDKNDLYIAYFSGGDVLDEVGNTYDFTDILINDFGGGNLFIDAIAEQPSISGELAFPHNNYSDSLVVVKNTNDGREVSHYKVTSILNGQLFKADSTSEISNSDFITAEEASDGLIFKPTTDFWGATSFEVTPSVTNDDTGLGTLLTVDLDIEYAPTWVSIEPDTSLYCFTEIGTISDLVVVDDALSTYTWYDSTGTELKSDLAEVTFSEAEIAVAYADYNRGGEDTVTLHFDVKKSYNTYESQLKRFTIQIAPQMPLVTVNNADFILTGNTYEYDVSFNEFESTDSLIYQGESNTTDYNWYASDMNLITTVSHEVGEDQKIDLYDLGIERVIENSSSNQVFNVFVSQVDESGCESELIEIQYTILADTEITAPSVVTQDSIYINGETISVLLDFEEDVFVSTDPSFVLTLDNTVNIPVQLDYVSGSGTDSLYFEYDVQIGDMDIDGISISSYSGVVTDLAGNEFSFSETYPVALDGGEVKIDALTEAAVVTGDLSFPQDDFSDLIYVNKNANDGRELTHYKVSSFVEGQLYLSDSTTQITDGDFITVAQAEAGLVFMPNASYVGGASFNVTSSVSSDALGLGEEITVDLDVEYVPTWTDNSTEVANYCFLDLGSVSTLSIEDDALSTYTWYDSTGAELKSGVSEISLTESEMAAAYSNFNDGGTFHFDVQRTYNSNSSSVKRFTVVIAEEIPLVTISNTDFSLTGDVYSFEVSYNDFDEQDSLYYGGESDVEQYVWTYSTGDTTVDASGENVGFIAVADLGVVRGDASSDQVFTITVLQVVDGCESIERTITYTVLADTEITAPTVVTQDSTYVNGETISVLLDFEEDVFVSTAPSFVLTLDNTVNIPVQLDYVSGSGTDSLYFEYDVQIGDMDIDGISISSYSGIVTDLAGNEFSFSETYPVALDGGEVKIDALTEAAVVTGDLSFPQDDFSGLIYVNKNANDGRELTHYKVSSYVEGQLYLSDSTTQITDGDFITVAQAEAGLVFMPSASYVGSASFNVTSSVSNDASGLGEEITVDLDVEYVPTWTDNSNEVANYCFLDLGNISTLSIEDDALSTYTWYDSTGAELKSGVSEVSLTESEMVAAYSNFNDGGTFHFDVQRTYNSNSSSVKRFTVVIAEEIPLVTISNTDFSLTGDVYSFEVSYNDFDEQDSLYYGGESDVEQYVWTYSTGDTTVDASGENVGFIAVADLGVVRGDASSNQVFTITVLQVVDGCESIERTITYTILADTEITAPSVVTLDSTYINGETISVLLDFEEDVFVSTDPSFVLTLDNTVNIPVQLDYVSGSGTDSLYFEYDVQIGDMDIDGISISSYSGVVTDLAGNEFSFSETYPVALDGGEVKIDALTEAAVVTGDLSFPQDDFSGLIYVNKNANDGRELTHYKVSSFVEGQLYLSDSTTQITDGDFITVAQAEVGLVFMPSASYVGGASFNVTSSVSSDASGLGEEITVDLDVEYVPTWTDNSTEVANYCFLDLGNISTLSIEDDALSTYTWYDSTGTMLKSGVSEVSLTESEMAAAYSNFNDGGTFHFDVQRTYNSNSSSVKRFTVVIADEVPFVNISSFDFDADTYSFEVNYLDFNSEDSIRYEGEDNVESYIWYDSNDNELTIQDASETNSIAVTDLGISSTDQTMDEVFNFKLAQVVDGCEGEPVNVVYTISSAVFDYNILSVEGIDPSCSFEMSDGELVIVIEREALLTSDTTYQVSYVKDSETTNVNVVAVNDTLRVSDLTLGTISDISVNMVRTSETIEKPYSGSITLSYPEGCLQLEDYDALVDLYTNSDSVNFPWDMEDGLDKASSWTGITLNDDGYIEAIDLSEQGIRNLDLSHILSLSALENVSVDGNNIDFNDLASASENDWTSFVYSPQDSIYLTPTQNVYVGDTLTITLPSFENATYEWYKGDEVIGESDSIFSINRTSSSDAGNYYAIVNSDDYTDLTLYTSSVDVTIVGSVVEADSLALLSLFESLGIEDWDRNAPIREWPRVGTGDSDRITSLDLRDLDISELPSELFSLEALERLILFNNNLSDLPVDLIELVNLEYLDLDNNNFTSLPEDIFKLESIQVISFFNNQLTTLGDSDELLSGVNTDSIPIKSLILSYNQLTEIPDFVGEIPSLEQLDVSHNNLTSLDYDMSGNTKLVELYASNNNISNVSSSIQNLTQLERLDLSNNELDSLPTSISALNLFNMNINVSVNKLAFDQLEMLLGASELVYEGQVITTNSVELSLEVGDTLLLTADVEGDYNTYSWYNDGSEIENQINDTLQVNDITALESGVYYGYVSNIFFPNLRIKTDTYYVGVACDDISGDGWLVNESDTLICEGTATPVTLRAEVPTDVSVSSYVWLKDGEVLPFTTGNILTTYDIGNYQVRVINEQGCSILTNSISVSETPSPEVRLVLSEDGVLIVDTDQEEFSTYWFKDGVLMTDVDPNSMEYAPIYSGIYQVSIETQSGCVGYSQLVNYQTTITSVEDVTKELSLLPNPTTGKLRIVADGYLLKDMMVSVYSSSGERMKNVRVDLSNESIDLSDLPTGVYFIELVHDDTRKILKIMKQ</sequence>
<dbReference type="SMART" id="SM00365">
    <property type="entry name" value="LRR_SD22"/>
    <property type="match status" value="4"/>
</dbReference>
<evidence type="ECO:0000259" key="4">
    <source>
        <dbReference type="SMART" id="SM00409"/>
    </source>
</evidence>
<evidence type="ECO:0000256" key="2">
    <source>
        <dbReference type="ARBA" id="ARBA00022729"/>
    </source>
</evidence>